<feature type="domain" description="DUF3739" evidence="1">
    <location>
        <begin position="30"/>
        <end position="78"/>
    </location>
</feature>
<reference evidence="2 3" key="1">
    <citation type="submission" date="2019-06" db="EMBL/GenBank/DDBJ databases">
        <authorList>
            <person name="Lee I."/>
            <person name="Jang G.I."/>
            <person name="Hwang C.Y."/>
        </authorList>
    </citation>
    <scope>NUCLEOTIDE SEQUENCE [LARGE SCALE GENOMIC DNA]</scope>
    <source>
        <strain evidence="2 3">PAMC 28131</strain>
    </source>
</reference>
<dbReference type="InterPro" id="IPR021026">
    <property type="entry name" value="Filamn_hemagglutn_DUF3739"/>
</dbReference>
<accession>A0A501XLP6</accession>
<dbReference type="OrthoDB" id="1776524at2"/>
<keyword evidence="3" id="KW-1185">Reference proteome</keyword>
<evidence type="ECO:0000313" key="2">
    <source>
        <dbReference type="EMBL" id="TPE61601.1"/>
    </source>
</evidence>
<evidence type="ECO:0000259" key="1">
    <source>
        <dbReference type="Pfam" id="PF12545"/>
    </source>
</evidence>
<dbReference type="EMBL" id="VFSU01000022">
    <property type="protein sequence ID" value="TPE61601.1"/>
    <property type="molecule type" value="Genomic_DNA"/>
</dbReference>
<name>A0A501XLP6_9SPHN</name>
<gene>
    <name evidence="2" type="ORF">FJQ54_08330</name>
</gene>
<comment type="caution">
    <text evidence="2">The sequence shown here is derived from an EMBL/GenBank/DDBJ whole genome shotgun (WGS) entry which is preliminary data.</text>
</comment>
<dbReference type="Proteomes" id="UP000319897">
    <property type="component" value="Unassembled WGS sequence"/>
</dbReference>
<evidence type="ECO:0000313" key="3">
    <source>
        <dbReference type="Proteomes" id="UP000319897"/>
    </source>
</evidence>
<organism evidence="2 3">
    <name type="scientific">Sandaracinobacter neustonicus</name>
    <dbReference type="NCBI Taxonomy" id="1715348"/>
    <lineage>
        <taxon>Bacteria</taxon>
        <taxon>Pseudomonadati</taxon>
        <taxon>Pseudomonadota</taxon>
        <taxon>Alphaproteobacteria</taxon>
        <taxon>Sphingomonadales</taxon>
        <taxon>Sphingosinicellaceae</taxon>
        <taxon>Sandaracinobacter</taxon>
    </lineage>
</organism>
<protein>
    <recommendedName>
        <fullName evidence="1">DUF3739 domain-containing protein</fullName>
    </recommendedName>
</protein>
<dbReference type="AlphaFoldDB" id="A0A501XLP6"/>
<dbReference type="Pfam" id="PF12545">
    <property type="entry name" value="DUF3739"/>
    <property type="match status" value="1"/>
</dbReference>
<sequence>MVVVRQYRRRAWAQILAQRAAGGVPGRRLGQTRVQLSGLPNGAGIATLDQVDGRQGGDVDLYAFNGIVDAGDAGIGMQTRLESDRNRQSAE</sequence>
<proteinExistence type="predicted"/>